<dbReference type="GO" id="GO:0016301">
    <property type="term" value="F:kinase activity"/>
    <property type="evidence" value="ECO:0007669"/>
    <property type="project" value="UniProtKB-KW"/>
</dbReference>
<proteinExistence type="predicted"/>
<evidence type="ECO:0000313" key="3">
    <source>
        <dbReference type="Proteomes" id="UP000325315"/>
    </source>
</evidence>
<reference evidence="2" key="1">
    <citation type="submission" date="2019-08" db="EMBL/GenBank/DDBJ databases">
        <authorList>
            <person name="Liu F."/>
        </authorList>
    </citation>
    <scope>NUCLEOTIDE SEQUENCE [LARGE SCALE GENOMIC DNA]</scope>
    <source>
        <strain evidence="2">PA1801</strain>
        <tissue evidence="2">Leaf</tissue>
    </source>
</reference>
<sequence length="129" mass="15026">MEGKLSLRFTGLYEVLECVGPVAYRLALLTDLSRIHNIFHVSILKKYRSDLDHIVQVETLEVESNLSYEEELVQILASEVEEAAWEMESSMREQYPHLFGKKEISGTKFLKGKSCHTQFIFMTFNHNFH</sequence>
<keyword evidence="2" id="KW-0675">Receptor</keyword>
<comment type="caution">
    <text evidence="2">The sequence shown here is derived from an EMBL/GenBank/DDBJ whole genome shotgun (WGS) entry which is preliminary data.</text>
</comment>
<name>A0A5B6VXT2_9ROSI</name>
<dbReference type="PANTHER" id="PTHR46148">
    <property type="entry name" value="CHROMO DOMAIN-CONTAINING PROTEIN"/>
    <property type="match status" value="1"/>
</dbReference>
<keyword evidence="3" id="KW-1185">Reference proteome</keyword>
<protein>
    <submittedName>
        <fullName evidence="2">Receptor-like protein kinase</fullName>
    </submittedName>
</protein>
<dbReference type="AlphaFoldDB" id="A0A5B6VXT2"/>
<dbReference type="Pfam" id="PF24626">
    <property type="entry name" value="SH3_Tf2-1"/>
    <property type="match status" value="1"/>
</dbReference>
<dbReference type="InterPro" id="IPR056924">
    <property type="entry name" value="SH3_Tf2-1"/>
</dbReference>
<dbReference type="OrthoDB" id="9908938at2759"/>
<keyword evidence="2" id="KW-0808">Transferase</keyword>
<feature type="domain" description="Tf2-1-like SH3-like" evidence="1">
    <location>
        <begin position="3"/>
        <end position="48"/>
    </location>
</feature>
<dbReference type="PANTHER" id="PTHR46148:SF44">
    <property type="entry name" value="GAG-POL POLYPROTEIN"/>
    <property type="match status" value="1"/>
</dbReference>
<evidence type="ECO:0000259" key="1">
    <source>
        <dbReference type="Pfam" id="PF24626"/>
    </source>
</evidence>
<accession>A0A5B6VXT2</accession>
<evidence type="ECO:0000313" key="2">
    <source>
        <dbReference type="EMBL" id="KAA3473903.1"/>
    </source>
</evidence>
<gene>
    <name evidence="2" type="ORF">EPI10_024243</name>
</gene>
<organism evidence="2 3">
    <name type="scientific">Gossypium australe</name>
    <dbReference type="NCBI Taxonomy" id="47621"/>
    <lineage>
        <taxon>Eukaryota</taxon>
        <taxon>Viridiplantae</taxon>
        <taxon>Streptophyta</taxon>
        <taxon>Embryophyta</taxon>
        <taxon>Tracheophyta</taxon>
        <taxon>Spermatophyta</taxon>
        <taxon>Magnoliopsida</taxon>
        <taxon>eudicotyledons</taxon>
        <taxon>Gunneridae</taxon>
        <taxon>Pentapetalae</taxon>
        <taxon>rosids</taxon>
        <taxon>malvids</taxon>
        <taxon>Malvales</taxon>
        <taxon>Malvaceae</taxon>
        <taxon>Malvoideae</taxon>
        <taxon>Gossypium</taxon>
    </lineage>
</organism>
<dbReference type="Proteomes" id="UP000325315">
    <property type="component" value="Unassembled WGS sequence"/>
</dbReference>
<dbReference type="EMBL" id="SMMG02000005">
    <property type="protein sequence ID" value="KAA3473903.1"/>
    <property type="molecule type" value="Genomic_DNA"/>
</dbReference>
<keyword evidence="2" id="KW-0418">Kinase</keyword>